<keyword evidence="3" id="KW-0067">ATP-binding</keyword>
<organism evidence="5 6">
    <name type="scientific">Methylobacterium indicum</name>
    <dbReference type="NCBI Taxonomy" id="1775910"/>
    <lineage>
        <taxon>Bacteria</taxon>
        <taxon>Pseudomonadati</taxon>
        <taxon>Pseudomonadota</taxon>
        <taxon>Alphaproteobacteria</taxon>
        <taxon>Hyphomicrobiales</taxon>
        <taxon>Methylobacteriaceae</taxon>
        <taxon>Methylobacterium</taxon>
    </lineage>
</organism>
<sequence>MSAGTDPHAATGLPPETAARLAALRRGDLAGIRELRLPGGPEGRLTAMPPEILGLADSLELLDLGGHALTELPAGFGRMRRLRVLFCSGNRFTRLPPVLGDCPALSQVGFRAAGLVEVPAESLSPDLRWLTLTDNRIAALPRALGERPRLQKLMLAGNRLEALPDSLSGAENLELLRIAANRFATLPGCITALPRLAWLSWAGNPFEDRAAPGPVAAEPVAWNDLSVGPLLGEGASGRVMRTGWRPGGVGAERAVALKLFKGAMTSDGLPEREMAACLAAGAHPHLTGGLGRLADHPDGVQGLLMPLLPPGWRVLAGPPSLASCSRDVYDPALRLTRAAALRLARGVAAGAAHLHASGFGHGDLYAHNVLWDGHDGAAVLSDLGAASALPAGREGAILQRLDVRAFGLLLQELGRHAPLAESGLDGLVEACTGPDPAARPAMAEVLDTLDAAVAGAGPD</sequence>
<proteinExistence type="predicted"/>
<dbReference type="PANTHER" id="PTHR48051">
    <property type="match status" value="1"/>
</dbReference>
<dbReference type="SMART" id="SM00369">
    <property type="entry name" value="LRR_TYP"/>
    <property type="match status" value="3"/>
</dbReference>
<dbReference type="Pfam" id="PF07714">
    <property type="entry name" value="PK_Tyr_Ser-Thr"/>
    <property type="match status" value="1"/>
</dbReference>
<dbReference type="KEGG" id="mind:mvi_27000"/>
<dbReference type="InterPro" id="IPR032675">
    <property type="entry name" value="LRR_dom_sf"/>
</dbReference>
<dbReference type="InterPro" id="IPR000719">
    <property type="entry name" value="Prot_kinase_dom"/>
</dbReference>
<dbReference type="GO" id="GO:0005524">
    <property type="term" value="F:ATP binding"/>
    <property type="evidence" value="ECO:0007669"/>
    <property type="project" value="UniProtKB-UniRule"/>
</dbReference>
<feature type="domain" description="Protein kinase" evidence="4">
    <location>
        <begin position="225"/>
        <end position="459"/>
    </location>
</feature>
<dbReference type="Pfam" id="PF13855">
    <property type="entry name" value="LRR_8"/>
    <property type="match status" value="1"/>
</dbReference>
<dbReference type="PANTHER" id="PTHR48051:SF1">
    <property type="entry name" value="RAS SUPPRESSOR PROTEIN 1"/>
    <property type="match status" value="1"/>
</dbReference>
<dbReference type="InterPro" id="IPR001611">
    <property type="entry name" value="Leu-rich_rpt"/>
</dbReference>
<dbReference type="InterPro" id="IPR011009">
    <property type="entry name" value="Kinase-like_dom_sf"/>
</dbReference>
<dbReference type="Gene3D" id="3.80.10.10">
    <property type="entry name" value="Ribonuclease Inhibitor"/>
    <property type="match status" value="1"/>
</dbReference>
<keyword evidence="1" id="KW-0433">Leucine-rich repeat</keyword>
<reference evidence="5" key="1">
    <citation type="submission" date="2020-11" db="EMBL/GenBank/DDBJ databases">
        <title>Complete genome sequence of a novel pathogenic Methylobacterium strain isolated from rice in Vietnam.</title>
        <authorList>
            <person name="Lai K."/>
            <person name="Okazaki S."/>
            <person name="Higashi K."/>
            <person name="Mori H."/>
            <person name="Toyoda A."/>
            <person name="Kurokawa K."/>
        </authorList>
    </citation>
    <scope>NUCLEOTIDE SEQUENCE</scope>
    <source>
        <strain evidence="5">VL1</strain>
    </source>
</reference>
<dbReference type="AlphaFoldDB" id="A0A8H8WTT6"/>
<dbReference type="InterPro" id="IPR017441">
    <property type="entry name" value="Protein_kinase_ATP_BS"/>
</dbReference>
<dbReference type="SUPFAM" id="SSF56112">
    <property type="entry name" value="Protein kinase-like (PK-like)"/>
    <property type="match status" value="1"/>
</dbReference>
<feature type="binding site" evidence="3">
    <location>
        <position position="258"/>
    </location>
    <ligand>
        <name>ATP</name>
        <dbReference type="ChEBI" id="CHEBI:30616"/>
    </ligand>
</feature>
<accession>A0A8H8WTT6</accession>
<dbReference type="EMBL" id="AP024145">
    <property type="protein sequence ID" value="BCM84239.1"/>
    <property type="molecule type" value="Genomic_DNA"/>
</dbReference>
<dbReference type="SMART" id="SM00220">
    <property type="entry name" value="S_TKc"/>
    <property type="match status" value="1"/>
</dbReference>
<dbReference type="PROSITE" id="PS50011">
    <property type="entry name" value="PROTEIN_KINASE_DOM"/>
    <property type="match status" value="1"/>
</dbReference>
<evidence type="ECO:0000256" key="2">
    <source>
        <dbReference type="ARBA" id="ARBA00022737"/>
    </source>
</evidence>
<dbReference type="InterPro" id="IPR050216">
    <property type="entry name" value="LRR_domain-containing"/>
</dbReference>
<dbReference type="Gene3D" id="1.10.510.10">
    <property type="entry name" value="Transferase(Phosphotransferase) domain 1"/>
    <property type="match status" value="1"/>
</dbReference>
<dbReference type="GO" id="GO:0004672">
    <property type="term" value="F:protein kinase activity"/>
    <property type="evidence" value="ECO:0007669"/>
    <property type="project" value="InterPro"/>
</dbReference>
<dbReference type="InterPro" id="IPR003591">
    <property type="entry name" value="Leu-rich_rpt_typical-subtyp"/>
</dbReference>
<evidence type="ECO:0000256" key="1">
    <source>
        <dbReference type="ARBA" id="ARBA00022614"/>
    </source>
</evidence>
<dbReference type="InterPro" id="IPR001245">
    <property type="entry name" value="Ser-Thr/Tyr_kinase_cat_dom"/>
</dbReference>
<keyword evidence="3" id="KW-0547">Nucleotide-binding</keyword>
<dbReference type="RefSeq" id="WP_207183152.1">
    <property type="nucleotide sequence ID" value="NZ_AP024145.1"/>
</dbReference>
<dbReference type="PROSITE" id="PS00107">
    <property type="entry name" value="PROTEIN_KINASE_ATP"/>
    <property type="match status" value="1"/>
</dbReference>
<dbReference type="Proteomes" id="UP000663508">
    <property type="component" value="Chromosome"/>
</dbReference>
<dbReference type="SUPFAM" id="SSF52058">
    <property type="entry name" value="L domain-like"/>
    <property type="match status" value="1"/>
</dbReference>
<protein>
    <recommendedName>
        <fullName evidence="4">Protein kinase domain-containing protein</fullName>
    </recommendedName>
</protein>
<evidence type="ECO:0000313" key="5">
    <source>
        <dbReference type="EMBL" id="BCM84239.1"/>
    </source>
</evidence>
<evidence type="ECO:0000256" key="3">
    <source>
        <dbReference type="PROSITE-ProRule" id="PRU10141"/>
    </source>
</evidence>
<name>A0A8H8WTT6_9HYPH</name>
<gene>
    <name evidence="5" type="ORF">mvi_27000</name>
</gene>
<dbReference type="GO" id="GO:0005737">
    <property type="term" value="C:cytoplasm"/>
    <property type="evidence" value="ECO:0007669"/>
    <property type="project" value="TreeGrafter"/>
</dbReference>
<evidence type="ECO:0000259" key="4">
    <source>
        <dbReference type="PROSITE" id="PS50011"/>
    </source>
</evidence>
<keyword evidence="2" id="KW-0677">Repeat</keyword>
<evidence type="ECO:0000313" key="6">
    <source>
        <dbReference type="Proteomes" id="UP000663508"/>
    </source>
</evidence>